<reference evidence="3 4" key="1">
    <citation type="submission" date="2024-07" db="EMBL/GenBank/DDBJ databases">
        <authorList>
            <person name="Hebao G."/>
        </authorList>
    </citation>
    <scope>NUCLEOTIDE SEQUENCE [LARGE SCALE GENOMIC DNA]</scope>
    <source>
        <strain evidence="3 4">ACCC 02193</strain>
    </source>
</reference>
<keyword evidence="2" id="KW-0472">Membrane</keyword>
<feature type="region of interest" description="Disordered" evidence="1">
    <location>
        <begin position="100"/>
        <end position="133"/>
    </location>
</feature>
<dbReference type="EMBL" id="JBGFFX010000017">
    <property type="protein sequence ID" value="MEY8773044.1"/>
    <property type="molecule type" value="Genomic_DNA"/>
</dbReference>
<protein>
    <submittedName>
        <fullName evidence="3">Uncharacterized protein</fullName>
    </submittedName>
</protein>
<evidence type="ECO:0000313" key="4">
    <source>
        <dbReference type="Proteomes" id="UP001565243"/>
    </source>
</evidence>
<gene>
    <name evidence="3" type="ORF">AB6T85_21785</name>
</gene>
<evidence type="ECO:0000256" key="1">
    <source>
        <dbReference type="SAM" id="MobiDB-lite"/>
    </source>
</evidence>
<keyword evidence="2" id="KW-0812">Transmembrane</keyword>
<keyword evidence="2" id="KW-1133">Transmembrane helix</keyword>
<feature type="transmembrane region" description="Helical" evidence="2">
    <location>
        <begin position="21"/>
        <end position="39"/>
    </location>
</feature>
<feature type="region of interest" description="Disordered" evidence="1">
    <location>
        <begin position="152"/>
        <end position="174"/>
    </location>
</feature>
<dbReference type="RefSeq" id="WP_369896673.1">
    <property type="nucleotide sequence ID" value="NZ_JBGFFX010000017.1"/>
</dbReference>
<name>A0ABV4EDP3_9GAMM</name>
<dbReference type="Proteomes" id="UP001565243">
    <property type="component" value="Unassembled WGS sequence"/>
</dbReference>
<evidence type="ECO:0000313" key="3">
    <source>
        <dbReference type="EMBL" id="MEY8773044.1"/>
    </source>
</evidence>
<comment type="caution">
    <text evidence="3">The sequence shown here is derived from an EMBL/GenBank/DDBJ whole genome shotgun (WGS) entry which is preliminary data.</text>
</comment>
<sequence length="174" mass="19186">MWTLIKAAWMATSTFKNARHYILLVIVGVLAGGAVYAIYTSQARIIASQANSLQSSGEKLGVARQDNELLKQSLEAAQRGQADAEKKYVQLDAEHLANARKLEETERENNELRKHMRDAQQGDPGANGSIPIDVKRMHDEAVRAFNEKYRVGRAGTQASDSARADVRYAGSSVR</sequence>
<keyword evidence="4" id="KW-1185">Reference proteome</keyword>
<evidence type="ECO:0000256" key="2">
    <source>
        <dbReference type="SAM" id="Phobius"/>
    </source>
</evidence>
<organism evidence="3 4">
    <name type="scientific">Erwinia aeris</name>
    <dbReference type="NCBI Taxonomy" id="3239803"/>
    <lineage>
        <taxon>Bacteria</taxon>
        <taxon>Pseudomonadati</taxon>
        <taxon>Pseudomonadota</taxon>
        <taxon>Gammaproteobacteria</taxon>
        <taxon>Enterobacterales</taxon>
        <taxon>Erwiniaceae</taxon>
        <taxon>Erwinia</taxon>
    </lineage>
</organism>
<accession>A0ABV4EDP3</accession>
<proteinExistence type="predicted"/>
<feature type="compositionally biased region" description="Basic and acidic residues" evidence="1">
    <location>
        <begin position="100"/>
        <end position="120"/>
    </location>
</feature>